<dbReference type="EMBL" id="CM001403">
    <property type="protein sequence ID" value="EHQ30235.1"/>
    <property type="molecule type" value="Genomic_DNA"/>
</dbReference>
<accession>H1Y1A1</accession>
<dbReference type="HOGENOM" id="CLU_3119985_0_0_10"/>
<gene>
    <name evidence="1" type="ORF">Mucpa_6178</name>
</gene>
<keyword evidence="2" id="KW-1185">Reference proteome</keyword>
<dbReference type="AlphaFoldDB" id="H1Y1A1"/>
<protein>
    <submittedName>
        <fullName evidence="1">Uncharacterized protein</fullName>
    </submittedName>
</protein>
<dbReference type="STRING" id="714943.Mucpa_6178"/>
<proteinExistence type="predicted"/>
<organism evidence="1 2">
    <name type="scientific">Mucilaginibacter paludis DSM 18603</name>
    <dbReference type="NCBI Taxonomy" id="714943"/>
    <lineage>
        <taxon>Bacteria</taxon>
        <taxon>Pseudomonadati</taxon>
        <taxon>Bacteroidota</taxon>
        <taxon>Sphingobacteriia</taxon>
        <taxon>Sphingobacteriales</taxon>
        <taxon>Sphingobacteriaceae</taxon>
        <taxon>Mucilaginibacter</taxon>
    </lineage>
</organism>
<evidence type="ECO:0000313" key="2">
    <source>
        <dbReference type="Proteomes" id="UP000002774"/>
    </source>
</evidence>
<dbReference type="Proteomes" id="UP000002774">
    <property type="component" value="Chromosome"/>
</dbReference>
<reference evidence="1" key="1">
    <citation type="submission" date="2011-09" db="EMBL/GenBank/DDBJ databases">
        <title>The permanent draft genome of Mucilaginibacter paludis DSM 18603.</title>
        <authorList>
            <consortium name="US DOE Joint Genome Institute (JGI-PGF)"/>
            <person name="Lucas S."/>
            <person name="Han J."/>
            <person name="Lapidus A."/>
            <person name="Bruce D."/>
            <person name="Goodwin L."/>
            <person name="Pitluck S."/>
            <person name="Peters L."/>
            <person name="Kyrpides N."/>
            <person name="Mavromatis K."/>
            <person name="Ivanova N."/>
            <person name="Mikhailova N."/>
            <person name="Held B."/>
            <person name="Detter J.C."/>
            <person name="Tapia R."/>
            <person name="Han C."/>
            <person name="Land M."/>
            <person name="Hauser L."/>
            <person name="Markowitz V."/>
            <person name="Cheng J.-F."/>
            <person name="Hugenholtz P."/>
            <person name="Woyke T."/>
            <person name="Wu D."/>
            <person name="Tindall B."/>
            <person name="Brambilla E."/>
            <person name="Klenk H.-P."/>
            <person name="Eisen J.A."/>
        </authorList>
    </citation>
    <scope>NUCLEOTIDE SEQUENCE [LARGE SCALE GENOMIC DNA]</scope>
    <source>
        <strain evidence="1">DSM 18603</strain>
    </source>
</reference>
<sequence>MRYEEESSASDFYPADLSREKGPSYVGMTWRGSMMLFIKNCHSLWSKDNN</sequence>
<evidence type="ECO:0000313" key="1">
    <source>
        <dbReference type="EMBL" id="EHQ30235.1"/>
    </source>
</evidence>
<name>H1Y1A1_9SPHI</name>